<keyword evidence="7" id="KW-1185">Reference proteome</keyword>
<feature type="transmembrane region" description="Helical" evidence="5">
    <location>
        <begin position="212"/>
        <end position="232"/>
    </location>
</feature>
<dbReference type="STRING" id="2082308.A0A2K1R2K0"/>
<feature type="transmembrane region" description="Helical" evidence="5">
    <location>
        <begin position="135"/>
        <end position="153"/>
    </location>
</feature>
<evidence type="ECO:0000256" key="3">
    <source>
        <dbReference type="ARBA" id="ARBA00022989"/>
    </source>
</evidence>
<sequence>MNRLPNNLISYGPRANCTLDLCPIKASVYQYRPSLPANVILLVLFFLLGLAHLYRGIRHPSHFFTLSMLLGCLSEVLGYTGRLLLWSNPFSFPGFMIQICLVTFAPVFFCAAIYVLLSRIVVHLDVSLSRFDPRLWYWIFIPADVISLALQGAGGGMSSSSVGTDSAGVDISLAGLSFQVVTLAFFSAASMDYALRYVARHGTGGLDRRFRVFVVALATAVVLIFVRCAYRIEELREGYRSSLISNQGLFIALEGVVVVLAVVALLVAHPGPVFEGRRGEGEKVRVVVVGGSSDEETGMKGEA</sequence>
<dbReference type="EMBL" id="NKHZ01000011">
    <property type="protein sequence ID" value="PNS21524.1"/>
    <property type="molecule type" value="Genomic_DNA"/>
</dbReference>
<feature type="transmembrane region" description="Helical" evidence="5">
    <location>
        <begin position="244"/>
        <end position="268"/>
    </location>
</feature>
<dbReference type="GO" id="GO:0005886">
    <property type="term" value="C:plasma membrane"/>
    <property type="evidence" value="ECO:0007669"/>
    <property type="project" value="TreeGrafter"/>
</dbReference>
<feature type="transmembrane region" description="Helical" evidence="5">
    <location>
        <begin position="66"/>
        <end position="86"/>
    </location>
</feature>
<dbReference type="PANTHER" id="PTHR31465">
    <property type="entry name" value="PROTEIN RTA1-RELATED"/>
    <property type="match status" value="1"/>
</dbReference>
<dbReference type="InParanoid" id="A0A2K1R2K0"/>
<evidence type="ECO:0000256" key="2">
    <source>
        <dbReference type="ARBA" id="ARBA00022692"/>
    </source>
</evidence>
<feature type="transmembrane region" description="Helical" evidence="5">
    <location>
        <begin position="92"/>
        <end position="115"/>
    </location>
</feature>
<dbReference type="InterPro" id="IPR007568">
    <property type="entry name" value="RTA1"/>
</dbReference>
<dbReference type="OrthoDB" id="4521223at2759"/>
<comment type="subcellular location">
    <subcellularLocation>
        <location evidence="1">Membrane</location>
        <topology evidence="1">Multi-pass membrane protein</topology>
    </subcellularLocation>
</comment>
<evidence type="ECO:0000256" key="4">
    <source>
        <dbReference type="ARBA" id="ARBA00023136"/>
    </source>
</evidence>
<comment type="caution">
    <text evidence="6">The sequence shown here is derived from an EMBL/GenBank/DDBJ whole genome shotgun (WGS) entry which is preliminary data.</text>
</comment>
<dbReference type="Proteomes" id="UP000243797">
    <property type="component" value="Unassembled WGS sequence"/>
</dbReference>
<keyword evidence="3 5" id="KW-1133">Transmembrane helix</keyword>
<evidence type="ECO:0000256" key="1">
    <source>
        <dbReference type="ARBA" id="ARBA00004141"/>
    </source>
</evidence>
<protein>
    <submittedName>
        <fullName evidence="6">Protein RTM1</fullName>
    </submittedName>
</protein>
<evidence type="ECO:0000313" key="7">
    <source>
        <dbReference type="Proteomes" id="UP000243797"/>
    </source>
</evidence>
<name>A0A2K1R2K0_9PEZI</name>
<keyword evidence="4 5" id="KW-0472">Membrane</keyword>
<dbReference type="FunCoup" id="A0A2K1R2K0">
    <property type="interactions" value="25"/>
</dbReference>
<dbReference type="PANTHER" id="PTHR31465:SF9">
    <property type="entry name" value="SPHINGOID LONG-CHAIN BASE TRANSPORTER RSB1"/>
    <property type="match status" value="1"/>
</dbReference>
<dbReference type="AlphaFoldDB" id="A0A2K1R2K0"/>
<proteinExistence type="predicted"/>
<dbReference type="Pfam" id="PF04479">
    <property type="entry name" value="RTA1"/>
    <property type="match status" value="1"/>
</dbReference>
<evidence type="ECO:0000313" key="6">
    <source>
        <dbReference type="EMBL" id="PNS21524.1"/>
    </source>
</evidence>
<reference evidence="6 7" key="1">
    <citation type="submission" date="2017-06" db="EMBL/GenBank/DDBJ databases">
        <title>Draft genome sequence of a variant of Elsinoe murrayae.</title>
        <authorList>
            <person name="Cheng Q."/>
        </authorList>
    </citation>
    <scope>NUCLEOTIDE SEQUENCE [LARGE SCALE GENOMIC DNA]</scope>
    <source>
        <strain evidence="6 7">CQ-2017a</strain>
    </source>
</reference>
<feature type="transmembrane region" description="Helical" evidence="5">
    <location>
        <begin position="35"/>
        <end position="54"/>
    </location>
</feature>
<keyword evidence="2 5" id="KW-0812">Transmembrane</keyword>
<dbReference type="GO" id="GO:0000324">
    <property type="term" value="C:fungal-type vacuole"/>
    <property type="evidence" value="ECO:0007669"/>
    <property type="project" value="TreeGrafter"/>
</dbReference>
<feature type="transmembrane region" description="Helical" evidence="5">
    <location>
        <begin position="173"/>
        <end position="191"/>
    </location>
</feature>
<accession>A0A2K1R2K0</accession>
<organism evidence="6 7">
    <name type="scientific">Sphaceloma murrayae</name>
    <dbReference type="NCBI Taxonomy" id="2082308"/>
    <lineage>
        <taxon>Eukaryota</taxon>
        <taxon>Fungi</taxon>
        <taxon>Dikarya</taxon>
        <taxon>Ascomycota</taxon>
        <taxon>Pezizomycotina</taxon>
        <taxon>Dothideomycetes</taxon>
        <taxon>Dothideomycetidae</taxon>
        <taxon>Myriangiales</taxon>
        <taxon>Elsinoaceae</taxon>
        <taxon>Sphaceloma</taxon>
    </lineage>
</organism>
<evidence type="ECO:0000256" key="5">
    <source>
        <dbReference type="SAM" id="Phobius"/>
    </source>
</evidence>
<gene>
    <name evidence="6" type="ORF">CAC42_1303</name>
</gene>